<evidence type="ECO:0000256" key="3">
    <source>
        <dbReference type="ARBA" id="ARBA00022833"/>
    </source>
</evidence>
<dbReference type="InterPro" id="IPR011057">
    <property type="entry name" value="Mss4-like_sf"/>
</dbReference>
<dbReference type="InterPro" id="IPR006913">
    <property type="entry name" value="CENP-V/GFA"/>
</dbReference>
<dbReference type="Proteomes" id="UP000215616">
    <property type="component" value="Unassembled WGS sequence"/>
</dbReference>
<dbReference type="PANTHER" id="PTHR33337">
    <property type="entry name" value="GFA DOMAIN-CONTAINING PROTEIN"/>
    <property type="match status" value="1"/>
</dbReference>
<evidence type="ECO:0000313" key="6">
    <source>
        <dbReference type="EMBL" id="OYX03735.1"/>
    </source>
</evidence>
<dbReference type="PROSITE" id="PS51891">
    <property type="entry name" value="CENP_V_GFA"/>
    <property type="match status" value="1"/>
</dbReference>
<dbReference type="Pfam" id="PF04828">
    <property type="entry name" value="GFA"/>
    <property type="match status" value="1"/>
</dbReference>
<sequence>MITKTFKGGCLCGALRWEADRAPDYMGVCCCVDCRKASGSGFIPFMGFPAAALTITGPTRQYRSPALRGGEATRNACPTCDGLVFGGELGLDDSHTVYAGSLDDPALFKPTMLLFERDRPDWVIPPEGLERFKTMPD</sequence>
<organism evidence="6 7">
    <name type="scientific">Caulobacter vibrioides</name>
    <name type="common">Caulobacter crescentus</name>
    <dbReference type="NCBI Taxonomy" id="155892"/>
    <lineage>
        <taxon>Bacteria</taxon>
        <taxon>Pseudomonadati</taxon>
        <taxon>Pseudomonadota</taxon>
        <taxon>Alphaproteobacteria</taxon>
        <taxon>Caulobacterales</taxon>
        <taxon>Caulobacteraceae</taxon>
        <taxon>Caulobacter</taxon>
    </lineage>
</organism>
<name>A0A258D708_CAUVI</name>
<evidence type="ECO:0000256" key="1">
    <source>
        <dbReference type="ARBA" id="ARBA00005495"/>
    </source>
</evidence>
<accession>A0A258D708</accession>
<evidence type="ECO:0000256" key="2">
    <source>
        <dbReference type="ARBA" id="ARBA00022723"/>
    </source>
</evidence>
<gene>
    <name evidence="6" type="ORF">B7Z12_09155</name>
</gene>
<dbReference type="EMBL" id="NCDQ01000124">
    <property type="protein sequence ID" value="OYX03735.1"/>
    <property type="molecule type" value="Genomic_DNA"/>
</dbReference>
<comment type="caution">
    <text evidence="6">The sequence shown here is derived from an EMBL/GenBank/DDBJ whole genome shotgun (WGS) entry which is preliminary data.</text>
</comment>
<comment type="similarity">
    <text evidence="1">Belongs to the Gfa family.</text>
</comment>
<feature type="domain" description="CENP-V/GFA" evidence="5">
    <location>
        <begin position="6"/>
        <end position="123"/>
    </location>
</feature>
<dbReference type="GO" id="GO:0046872">
    <property type="term" value="F:metal ion binding"/>
    <property type="evidence" value="ECO:0007669"/>
    <property type="project" value="UniProtKB-KW"/>
</dbReference>
<keyword evidence="3" id="KW-0862">Zinc</keyword>
<evidence type="ECO:0000256" key="4">
    <source>
        <dbReference type="ARBA" id="ARBA00023239"/>
    </source>
</evidence>
<dbReference type="AlphaFoldDB" id="A0A258D708"/>
<keyword evidence="2" id="KW-0479">Metal-binding</keyword>
<dbReference type="GO" id="GO:0016846">
    <property type="term" value="F:carbon-sulfur lyase activity"/>
    <property type="evidence" value="ECO:0007669"/>
    <property type="project" value="InterPro"/>
</dbReference>
<reference evidence="6 7" key="1">
    <citation type="submission" date="2017-03" db="EMBL/GenBank/DDBJ databases">
        <title>Lifting the veil on microbial sulfur biogeochemistry in mining wastewaters.</title>
        <authorList>
            <person name="Kantor R.S."/>
            <person name="Colenbrander Nelson T."/>
            <person name="Marshall S."/>
            <person name="Bennett D."/>
            <person name="Apte S."/>
            <person name="Camacho D."/>
            <person name="Thomas B.C."/>
            <person name="Warren L.A."/>
            <person name="Banfield J.F."/>
        </authorList>
    </citation>
    <scope>NUCLEOTIDE SEQUENCE [LARGE SCALE GENOMIC DNA]</scope>
    <source>
        <strain evidence="6">32-67-7</strain>
    </source>
</reference>
<evidence type="ECO:0000313" key="7">
    <source>
        <dbReference type="Proteomes" id="UP000215616"/>
    </source>
</evidence>
<dbReference type="SUPFAM" id="SSF51316">
    <property type="entry name" value="Mss4-like"/>
    <property type="match status" value="1"/>
</dbReference>
<dbReference type="Gene3D" id="3.90.1590.10">
    <property type="entry name" value="glutathione-dependent formaldehyde- activating enzyme (gfa)"/>
    <property type="match status" value="1"/>
</dbReference>
<evidence type="ECO:0000259" key="5">
    <source>
        <dbReference type="PROSITE" id="PS51891"/>
    </source>
</evidence>
<dbReference type="PANTHER" id="PTHR33337:SF40">
    <property type="entry name" value="CENP-V_GFA DOMAIN-CONTAINING PROTEIN-RELATED"/>
    <property type="match status" value="1"/>
</dbReference>
<keyword evidence="4" id="KW-0456">Lyase</keyword>
<proteinExistence type="inferred from homology"/>
<protein>
    <submittedName>
        <fullName evidence="6">Aldehyde-activating protein</fullName>
    </submittedName>
</protein>